<keyword evidence="7" id="KW-0539">Nucleus</keyword>
<accession>A0A9D4YTQ9</accession>
<dbReference type="PANTHER" id="PTHR15459:SF3">
    <property type="entry name" value="POLYAMINE-MODULATED FACTOR 1"/>
    <property type="match status" value="1"/>
</dbReference>
<evidence type="ECO:0000256" key="6">
    <source>
        <dbReference type="ARBA" id="ARBA00022838"/>
    </source>
</evidence>
<reference evidence="11" key="2">
    <citation type="submission" date="2020-11" db="EMBL/GenBank/DDBJ databases">
        <authorList>
            <person name="Cecchin M."/>
            <person name="Marcolungo L."/>
            <person name="Rossato M."/>
            <person name="Girolomoni L."/>
            <person name="Cosentino E."/>
            <person name="Cuine S."/>
            <person name="Li-Beisson Y."/>
            <person name="Delledonne M."/>
            <person name="Ballottari M."/>
        </authorList>
    </citation>
    <scope>NUCLEOTIDE SEQUENCE</scope>
    <source>
        <strain evidence="11">211/11P</strain>
        <tissue evidence="11">Whole cell</tissue>
    </source>
</reference>
<organism evidence="11 12">
    <name type="scientific">Chlorella vulgaris</name>
    <name type="common">Green alga</name>
    <dbReference type="NCBI Taxonomy" id="3077"/>
    <lineage>
        <taxon>Eukaryota</taxon>
        <taxon>Viridiplantae</taxon>
        <taxon>Chlorophyta</taxon>
        <taxon>core chlorophytes</taxon>
        <taxon>Trebouxiophyceae</taxon>
        <taxon>Chlorellales</taxon>
        <taxon>Chlorellaceae</taxon>
        <taxon>Chlorella clade</taxon>
        <taxon>Chlorella</taxon>
    </lineage>
</organism>
<dbReference type="GO" id="GO:0051301">
    <property type="term" value="P:cell division"/>
    <property type="evidence" value="ECO:0007669"/>
    <property type="project" value="UniProtKB-KW"/>
</dbReference>
<keyword evidence="12" id="KW-1185">Reference proteome</keyword>
<dbReference type="Pfam" id="PF03980">
    <property type="entry name" value="Nnf1"/>
    <property type="match status" value="1"/>
</dbReference>
<dbReference type="PANTHER" id="PTHR15459">
    <property type="entry name" value="POLYAMINE-MODULATED FACTOR 1"/>
    <property type="match status" value="1"/>
</dbReference>
<dbReference type="InterPro" id="IPR007128">
    <property type="entry name" value="PMF1/Nnf1"/>
</dbReference>
<name>A0A9D4YTQ9_CHLVU</name>
<evidence type="ECO:0000313" key="12">
    <source>
        <dbReference type="Proteomes" id="UP001055712"/>
    </source>
</evidence>
<evidence type="ECO:0000256" key="7">
    <source>
        <dbReference type="ARBA" id="ARBA00023242"/>
    </source>
</evidence>
<evidence type="ECO:0000256" key="4">
    <source>
        <dbReference type="ARBA" id="ARBA00022618"/>
    </source>
</evidence>
<protein>
    <submittedName>
        <fullName evidence="11">Uncharacterized protein</fullName>
    </submittedName>
</protein>
<keyword evidence="5" id="KW-0498">Mitosis</keyword>
<evidence type="ECO:0000256" key="10">
    <source>
        <dbReference type="SAM" id="Coils"/>
    </source>
</evidence>
<evidence type="ECO:0000256" key="2">
    <source>
        <dbReference type="ARBA" id="ARBA00004629"/>
    </source>
</evidence>
<keyword evidence="4" id="KW-0132">Cell division</keyword>
<evidence type="ECO:0000313" key="11">
    <source>
        <dbReference type="EMBL" id="KAI3425880.1"/>
    </source>
</evidence>
<dbReference type="Proteomes" id="UP001055712">
    <property type="component" value="Unassembled WGS sequence"/>
</dbReference>
<keyword evidence="9" id="KW-0137">Centromere</keyword>
<keyword evidence="8" id="KW-0131">Cell cycle</keyword>
<feature type="coiled-coil region" evidence="10">
    <location>
        <begin position="125"/>
        <end position="166"/>
    </location>
</feature>
<dbReference type="GO" id="GO:0007059">
    <property type="term" value="P:chromosome segregation"/>
    <property type="evidence" value="ECO:0007669"/>
    <property type="project" value="TreeGrafter"/>
</dbReference>
<dbReference type="AlphaFoldDB" id="A0A9D4YTQ9"/>
<comment type="caution">
    <text evidence="11">The sequence shown here is derived from an EMBL/GenBank/DDBJ whole genome shotgun (WGS) entry which is preliminary data.</text>
</comment>
<reference evidence="11" key="1">
    <citation type="journal article" date="2019" name="Plant J.">
        <title>Chlorella vulgaris genome assembly and annotation reveals the molecular basis for metabolic acclimation to high light conditions.</title>
        <authorList>
            <person name="Cecchin M."/>
            <person name="Marcolungo L."/>
            <person name="Rossato M."/>
            <person name="Girolomoni L."/>
            <person name="Cosentino E."/>
            <person name="Cuine S."/>
            <person name="Li-Beisson Y."/>
            <person name="Delledonne M."/>
            <person name="Ballottari M."/>
        </authorList>
    </citation>
    <scope>NUCLEOTIDE SEQUENCE</scope>
    <source>
        <strain evidence="11">211/11P</strain>
    </source>
</reference>
<keyword evidence="3" id="KW-0158">Chromosome</keyword>
<comment type="subcellular location">
    <subcellularLocation>
        <location evidence="2">Chromosome</location>
        <location evidence="2">Centromere</location>
        <location evidence="2">Kinetochore</location>
    </subcellularLocation>
    <subcellularLocation>
        <location evidence="1">Nucleus</location>
    </subcellularLocation>
</comment>
<dbReference type="GO" id="GO:0000444">
    <property type="term" value="C:MIS12/MIND type complex"/>
    <property type="evidence" value="ECO:0007669"/>
    <property type="project" value="InterPro"/>
</dbReference>
<dbReference type="GO" id="GO:0005634">
    <property type="term" value="C:nucleus"/>
    <property type="evidence" value="ECO:0007669"/>
    <property type="project" value="UniProtKB-SubCell"/>
</dbReference>
<evidence type="ECO:0000256" key="8">
    <source>
        <dbReference type="ARBA" id="ARBA00023306"/>
    </source>
</evidence>
<keyword evidence="6" id="KW-0995">Kinetochore</keyword>
<evidence type="ECO:0000256" key="3">
    <source>
        <dbReference type="ARBA" id="ARBA00022454"/>
    </source>
</evidence>
<proteinExistence type="predicted"/>
<keyword evidence="10" id="KW-0175">Coiled coil</keyword>
<evidence type="ECO:0000256" key="9">
    <source>
        <dbReference type="ARBA" id="ARBA00023328"/>
    </source>
</evidence>
<sequence>MAAADETQGGRMRHGRRLRALEDAFHRTVKYALRPQDYDQFQEQFPVFHNALVQDLHSGYQQALHHTRVNIEADFGELCEEHGLRDKLNTLEVMCEEQGIGDGDAAEGARQPALGPTNAIRLSLLRAKQQELECLRDVLADVQAKNDALQGQMVERQRQAQELIAKAQPIGTQLDTMHLSSKAWANRVAIDPVG</sequence>
<gene>
    <name evidence="11" type="ORF">D9Q98_007853</name>
</gene>
<dbReference type="OrthoDB" id="506494at2759"/>
<dbReference type="EMBL" id="SIDB01000011">
    <property type="protein sequence ID" value="KAI3425880.1"/>
    <property type="molecule type" value="Genomic_DNA"/>
</dbReference>
<evidence type="ECO:0000256" key="5">
    <source>
        <dbReference type="ARBA" id="ARBA00022776"/>
    </source>
</evidence>
<evidence type="ECO:0000256" key="1">
    <source>
        <dbReference type="ARBA" id="ARBA00004123"/>
    </source>
</evidence>